<feature type="transmembrane region" description="Helical" evidence="1">
    <location>
        <begin position="311"/>
        <end position="333"/>
    </location>
</feature>
<feature type="transmembrane region" description="Helical" evidence="1">
    <location>
        <begin position="345"/>
        <end position="368"/>
    </location>
</feature>
<feature type="transmembrane region" description="Helical" evidence="1">
    <location>
        <begin position="68"/>
        <end position="86"/>
    </location>
</feature>
<feature type="transmembrane region" description="Helical" evidence="1">
    <location>
        <begin position="279"/>
        <end position="299"/>
    </location>
</feature>
<organism evidence="2 3">
    <name type="scientific">Nitrincola iocasae</name>
    <dbReference type="NCBI Taxonomy" id="2614693"/>
    <lineage>
        <taxon>Bacteria</taxon>
        <taxon>Pseudomonadati</taxon>
        <taxon>Pseudomonadota</taxon>
        <taxon>Gammaproteobacteria</taxon>
        <taxon>Oceanospirillales</taxon>
        <taxon>Oceanospirillaceae</taxon>
        <taxon>Nitrincola</taxon>
    </lineage>
</organism>
<keyword evidence="1" id="KW-1133">Transmembrane helix</keyword>
<keyword evidence="1" id="KW-0812">Transmembrane</keyword>
<evidence type="ECO:0000256" key="1">
    <source>
        <dbReference type="SAM" id="Phobius"/>
    </source>
</evidence>
<keyword evidence="1" id="KW-0472">Membrane</keyword>
<feature type="transmembrane region" description="Helical" evidence="1">
    <location>
        <begin position="121"/>
        <end position="140"/>
    </location>
</feature>
<feature type="transmembrane region" description="Helical" evidence="1">
    <location>
        <begin position="374"/>
        <end position="395"/>
    </location>
</feature>
<evidence type="ECO:0000313" key="3">
    <source>
        <dbReference type="Proteomes" id="UP000325606"/>
    </source>
</evidence>
<feature type="transmembrane region" description="Helical" evidence="1">
    <location>
        <begin position="152"/>
        <end position="173"/>
    </location>
</feature>
<name>A0A5J6LE20_9GAMM</name>
<dbReference type="Pfam" id="PF05940">
    <property type="entry name" value="NnrS"/>
    <property type="match status" value="1"/>
</dbReference>
<feature type="transmembrane region" description="Helical" evidence="1">
    <location>
        <begin position="249"/>
        <end position="267"/>
    </location>
</feature>
<feature type="transmembrane region" description="Helical" evidence="1">
    <location>
        <begin position="98"/>
        <end position="115"/>
    </location>
</feature>
<sequence length="406" mass="44234">MRLTLSSGARNMLSKNPPIALLAFAFRPFFLLSAAYAASIILGWSLLLFSGATLPISWPALLWHSHEMLFGFVTAAIAGFLLTAMTNWTGAAPLQGKALLALVLLWCAGRVVMWLSATLPWLVVALVDLAFLPVLAIYVARVLLRAQNRKNLILVVILTLLFIANLLMHLGQLQLSPWLMRQGELFGLNLITLIMVVIAGRITPAFTANWIRMHGGNPARVIRSARMDLLAIVSTALLIPLNLGGAPGSVMAVFALAAGVFNAIRLFQWRGWLVNKEPLLWILHLGYLWIVVALLLRAAGLLLPGLSDSLWQHALGVGAMGTLILGVMTRVAMGHTGRALQLVRFGLLIYIAIILSGLFRMLAAAQLIDYTAGVMLSAVFWITAFALFVVLYWPILSRPRADGRPG</sequence>
<proteinExistence type="predicted"/>
<dbReference type="Proteomes" id="UP000325606">
    <property type="component" value="Chromosome"/>
</dbReference>
<evidence type="ECO:0000313" key="2">
    <source>
        <dbReference type="EMBL" id="QEW06934.1"/>
    </source>
</evidence>
<reference evidence="2 3" key="1">
    <citation type="submission" date="2019-09" db="EMBL/GenBank/DDBJ databases">
        <title>Nitrincola iocasae sp. nov., a bacterium isolated from the sediment collected at a cold seep field in South China Sea.</title>
        <authorList>
            <person name="Zhang H."/>
            <person name="Wang H."/>
            <person name="Li C."/>
        </authorList>
    </citation>
    <scope>NUCLEOTIDE SEQUENCE [LARGE SCALE GENOMIC DNA]</scope>
    <source>
        <strain evidence="2 3">KXZD1103</strain>
    </source>
</reference>
<keyword evidence="3" id="KW-1185">Reference proteome</keyword>
<feature type="transmembrane region" description="Helical" evidence="1">
    <location>
        <begin position="185"/>
        <end position="204"/>
    </location>
</feature>
<dbReference type="AlphaFoldDB" id="A0A5J6LE20"/>
<dbReference type="KEGG" id="nik:F5I99_10670"/>
<gene>
    <name evidence="2" type="ORF">F5I99_10670</name>
</gene>
<dbReference type="InterPro" id="IPR010266">
    <property type="entry name" value="NnrS"/>
</dbReference>
<feature type="transmembrane region" description="Helical" evidence="1">
    <location>
        <begin position="225"/>
        <end position="243"/>
    </location>
</feature>
<protein>
    <submittedName>
        <fullName evidence="2">NnrS family protein</fullName>
    </submittedName>
</protein>
<accession>A0A5J6LE20</accession>
<dbReference type="EMBL" id="CP044222">
    <property type="protein sequence ID" value="QEW06934.1"/>
    <property type="molecule type" value="Genomic_DNA"/>
</dbReference>